<name>A0A085WCF2_9BACT</name>
<organism evidence="2 3">
    <name type="scientific">Hyalangium minutum</name>
    <dbReference type="NCBI Taxonomy" id="394096"/>
    <lineage>
        <taxon>Bacteria</taxon>
        <taxon>Pseudomonadati</taxon>
        <taxon>Myxococcota</taxon>
        <taxon>Myxococcia</taxon>
        <taxon>Myxococcales</taxon>
        <taxon>Cystobacterineae</taxon>
        <taxon>Archangiaceae</taxon>
        <taxon>Hyalangium</taxon>
    </lineage>
</organism>
<dbReference type="Proteomes" id="UP000028725">
    <property type="component" value="Unassembled WGS sequence"/>
</dbReference>
<protein>
    <submittedName>
        <fullName evidence="2">Uncharacterized protein</fullName>
    </submittedName>
</protein>
<reference evidence="2 3" key="1">
    <citation type="submission" date="2014-04" db="EMBL/GenBank/DDBJ databases">
        <title>Genome assembly of Hyalangium minutum DSM 14724.</title>
        <authorList>
            <person name="Sharma G."/>
            <person name="Subramanian S."/>
        </authorList>
    </citation>
    <scope>NUCLEOTIDE SEQUENCE [LARGE SCALE GENOMIC DNA]</scope>
    <source>
        <strain evidence="2 3">DSM 14724</strain>
    </source>
</reference>
<evidence type="ECO:0000313" key="2">
    <source>
        <dbReference type="EMBL" id="KFE65365.1"/>
    </source>
</evidence>
<feature type="compositionally biased region" description="Basic residues" evidence="1">
    <location>
        <begin position="1"/>
        <end position="10"/>
    </location>
</feature>
<comment type="caution">
    <text evidence="2">The sequence shown here is derived from an EMBL/GenBank/DDBJ whole genome shotgun (WGS) entry which is preliminary data.</text>
</comment>
<gene>
    <name evidence="2" type="ORF">DB31_1481</name>
</gene>
<accession>A0A085WCF2</accession>
<keyword evidence="3" id="KW-1185">Reference proteome</keyword>
<evidence type="ECO:0000256" key="1">
    <source>
        <dbReference type="SAM" id="MobiDB-lite"/>
    </source>
</evidence>
<dbReference type="EMBL" id="JMCB01000012">
    <property type="protein sequence ID" value="KFE65365.1"/>
    <property type="molecule type" value="Genomic_DNA"/>
</dbReference>
<evidence type="ECO:0000313" key="3">
    <source>
        <dbReference type="Proteomes" id="UP000028725"/>
    </source>
</evidence>
<feature type="region of interest" description="Disordered" evidence="1">
    <location>
        <begin position="1"/>
        <end position="38"/>
    </location>
</feature>
<dbReference type="AlphaFoldDB" id="A0A085WCF2"/>
<proteinExistence type="predicted"/>
<sequence length="38" mass="4040">MGHGGPRKGRPREQAPGEAPSPACGLGQHPGNRKRHWA</sequence>